<dbReference type="EMBL" id="JADNYJ010000658">
    <property type="protein sequence ID" value="KAF8868423.1"/>
    <property type="molecule type" value="Genomic_DNA"/>
</dbReference>
<accession>A0A9P5TED1</accession>
<gene>
    <name evidence="1" type="ORF">CPB84DRAFT_1756266</name>
</gene>
<comment type="caution">
    <text evidence="1">The sequence shown here is derived from an EMBL/GenBank/DDBJ whole genome shotgun (WGS) entry which is preliminary data.</text>
</comment>
<dbReference type="Proteomes" id="UP000724874">
    <property type="component" value="Unassembled WGS sequence"/>
</dbReference>
<proteinExistence type="predicted"/>
<keyword evidence="2" id="KW-1185">Reference proteome</keyword>
<name>A0A9P5TED1_GYMJU</name>
<reference evidence="1" key="1">
    <citation type="submission" date="2020-11" db="EMBL/GenBank/DDBJ databases">
        <authorList>
            <consortium name="DOE Joint Genome Institute"/>
            <person name="Ahrendt S."/>
            <person name="Riley R."/>
            <person name="Andreopoulos W."/>
            <person name="LaButti K."/>
            <person name="Pangilinan J."/>
            <person name="Ruiz-duenas F.J."/>
            <person name="Barrasa J.M."/>
            <person name="Sanchez-Garcia M."/>
            <person name="Camarero S."/>
            <person name="Miyauchi S."/>
            <person name="Serrano A."/>
            <person name="Linde D."/>
            <person name="Babiker R."/>
            <person name="Drula E."/>
            <person name="Ayuso-Fernandez I."/>
            <person name="Pacheco R."/>
            <person name="Padilla G."/>
            <person name="Ferreira P."/>
            <person name="Barriuso J."/>
            <person name="Kellner H."/>
            <person name="Castanera R."/>
            <person name="Alfaro M."/>
            <person name="Ramirez L."/>
            <person name="Pisabarro A.G."/>
            <person name="Kuo A."/>
            <person name="Tritt A."/>
            <person name="Lipzen A."/>
            <person name="He G."/>
            <person name="Yan M."/>
            <person name="Ng V."/>
            <person name="Cullen D."/>
            <person name="Martin F."/>
            <person name="Rosso M.-N."/>
            <person name="Henrissat B."/>
            <person name="Hibbett D."/>
            <person name="Martinez A.T."/>
            <person name="Grigoriev I.V."/>
        </authorList>
    </citation>
    <scope>NUCLEOTIDE SEQUENCE</scope>
    <source>
        <strain evidence="1">AH 44721</strain>
    </source>
</reference>
<organism evidence="1 2">
    <name type="scientific">Gymnopilus junonius</name>
    <name type="common">Spectacular rustgill mushroom</name>
    <name type="synonym">Gymnopilus spectabilis subsp. junonius</name>
    <dbReference type="NCBI Taxonomy" id="109634"/>
    <lineage>
        <taxon>Eukaryota</taxon>
        <taxon>Fungi</taxon>
        <taxon>Dikarya</taxon>
        <taxon>Basidiomycota</taxon>
        <taxon>Agaricomycotina</taxon>
        <taxon>Agaricomycetes</taxon>
        <taxon>Agaricomycetidae</taxon>
        <taxon>Agaricales</taxon>
        <taxon>Agaricineae</taxon>
        <taxon>Hymenogastraceae</taxon>
        <taxon>Gymnopilus</taxon>
    </lineage>
</organism>
<evidence type="ECO:0000313" key="2">
    <source>
        <dbReference type="Proteomes" id="UP000724874"/>
    </source>
</evidence>
<evidence type="ECO:0000313" key="1">
    <source>
        <dbReference type="EMBL" id="KAF8868423.1"/>
    </source>
</evidence>
<dbReference type="AlphaFoldDB" id="A0A9P5TED1"/>
<protein>
    <submittedName>
        <fullName evidence="1">Uncharacterized protein</fullName>
    </submittedName>
</protein>
<sequence>MMGIPALRPHLTVPAIELLVKFSLFSLREFSAPILATSVTLCTASHTNVGVNEAHEELFASFLKFAEQLSEVLEKDFTIVRPNSSSLSSILEPEKGRALAATANWFSQATKSVKKKAAPLPSPSVVSVPLLPSTLTPTMAPPPSAPSVLPPAVALSPPPVSAPPVPLQRCRGAKATTYIFSDAQLTHLNDLIPQFVAEVKHVNPDLKPHNAALTKWKKVTSKAVMKLDLFKTLITLQKQLKKWEERSNPLENITNIVTTKAPALPSKPVENTLARAMGIFSSQVPTHEIFVFENPELLQAKIDEVKKCQPNLFGGALHNIALSELMASDEVNNDEWEAKALAIKGDIDG</sequence>